<evidence type="ECO:0000313" key="2">
    <source>
        <dbReference type="EMBL" id="KAK2961929.1"/>
    </source>
</evidence>
<dbReference type="Proteomes" id="UP001281761">
    <property type="component" value="Unassembled WGS sequence"/>
</dbReference>
<name>A0ABQ9YDX5_9EUKA</name>
<feature type="compositionally biased region" description="Basic and acidic residues" evidence="1">
    <location>
        <begin position="289"/>
        <end position="299"/>
    </location>
</feature>
<gene>
    <name evidence="2" type="ORF">BLNAU_2985</name>
</gene>
<comment type="caution">
    <text evidence="2">The sequence shown here is derived from an EMBL/GenBank/DDBJ whole genome shotgun (WGS) entry which is preliminary data.</text>
</comment>
<keyword evidence="3" id="KW-1185">Reference proteome</keyword>
<evidence type="ECO:0000256" key="1">
    <source>
        <dbReference type="SAM" id="MobiDB-lite"/>
    </source>
</evidence>
<evidence type="ECO:0000313" key="3">
    <source>
        <dbReference type="Proteomes" id="UP001281761"/>
    </source>
</evidence>
<dbReference type="EMBL" id="JARBJD010000013">
    <property type="protein sequence ID" value="KAK2961929.1"/>
    <property type="molecule type" value="Genomic_DNA"/>
</dbReference>
<sequence length="331" mass="38052">MFFPHRPPDWSESELHKLLATAEYREEKTMMDKAIKLKTKTGASVAIISRVTGIQYDVLWRALRAHQQGRQIQRVGRPTHLNEEAELELIEELKEKRAKHEYVSLSPRLSTSRPIQMEPARIEALIPINIIVWIKFIKTRMAQYKITPDTVFNLDETSLRLSDSMSTHCVHFVNLQTAIVKKGKRVENATLLYTAAADGTRLCAHILYPKKKEAQEFATLKHCRWHQKFGEEGSEPPTYPGDENIDENDPTATHRSDQLSFDPGSKPPPTQLKDHTIRPFKRNQSTRSETGRESSEPKKAPRLKQTTLPLLFGTPPDQRRPKLFMVKDDDD</sequence>
<organism evidence="2 3">
    <name type="scientific">Blattamonas nauphoetae</name>
    <dbReference type="NCBI Taxonomy" id="2049346"/>
    <lineage>
        <taxon>Eukaryota</taxon>
        <taxon>Metamonada</taxon>
        <taxon>Preaxostyla</taxon>
        <taxon>Oxymonadida</taxon>
        <taxon>Blattamonas</taxon>
    </lineage>
</organism>
<feature type="region of interest" description="Disordered" evidence="1">
    <location>
        <begin position="229"/>
        <end position="331"/>
    </location>
</feature>
<accession>A0ABQ9YDX5</accession>
<proteinExistence type="predicted"/>
<protein>
    <recommendedName>
        <fullName evidence="4">Transposase</fullName>
    </recommendedName>
</protein>
<reference evidence="2 3" key="1">
    <citation type="journal article" date="2022" name="bioRxiv">
        <title>Genomics of Preaxostyla Flagellates Illuminates Evolutionary Transitions and the Path Towards Mitochondrial Loss.</title>
        <authorList>
            <person name="Novak L.V.F."/>
            <person name="Treitli S.C."/>
            <person name="Pyrih J."/>
            <person name="Halakuc P."/>
            <person name="Pipaliya S.V."/>
            <person name="Vacek V."/>
            <person name="Brzon O."/>
            <person name="Soukal P."/>
            <person name="Eme L."/>
            <person name="Dacks J.B."/>
            <person name="Karnkowska A."/>
            <person name="Elias M."/>
            <person name="Hampl V."/>
        </authorList>
    </citation>
    <scope>NUCLEOTIDE SEQUENCE [LARGE SCALE GENOMIC DNA]</scope>
    <source>
        <strain evidence="2">NAU3</strain>
        <tissue evidence="2">Gut</tissue>
    </source>
</reference>
<evidence type="ECO:0008006" key="4">
    <source>
        <dbReference type="Google" id="ProtNLM"/>
    </source>
</evidence>